<feature type="compositionally biased region" description="Polar residues" evidence="1">
    <location>
        <begin position="726"/>
        <end position="737"/>
    </location>
</feature>
<dbReference type="PANTHER" id="PTHR33053:SF24">
    <property type="entry name" value="TRANSPOSASE DOMAIN-CONTAINING PROTEIN"/>
    <property type="match status" value="1"/>
</dbReference>
<accession>A0A9Q0YTT9</accession>
<dbReference type="EMBL" id="JAIZAY010000016">
    <property type="protein sequence ID" value="KAJ8027042.1"/>
    <property type="molecule type" value="Genomic_DNA"/>
</dbReference>
<evidence type="ECO:0000256" key="1">
    <source>
        <dbReference type="SAM" id="MobiDB-lite"/>
    </source>
</evidence>
<name>A0A9Q0YTT9_HOLLE</name>
<dbReference type="AlphaFoldDB" id="A0A9Q0YTT9"/>
<keyword evidence="3" id="KW-1185">Reference proteome</keyword>
<proteinExistence type="predicted"/>
<reference evidence="2" key="1">
    <citation type="submission" date="2021-10" db="EMBL/GenBank/DDBJ databases">
        <title>Tropical sea cucumber genome reveals ecological adaptation and Cuvierian tubules defense mechanism.</title>
        <authorList>
            <person name="Chen T."/>
        </authorList>
    </citation>
    <scope>NUCLEOTIDE SEQUENCE</scope>
    <source>
        <strain evidence="2">Nanhai2018</strain>
        <tissue evidence="2">Muscle</tissue>
    </source>
</reference>
<evidence type="ECO:0000313" key="3">
    <source>
        <dbReference type="Proteomes" id="UP001152320"/>
    </source>
</evidence>
<organism evidence="2 3">
    <name type="scientific">Holothuria leucospilota</name>
    <name type="common">Black long sea cucumber</name>
    <name type="synonym">Mertensiothuria leucospilota</name>
    <dbReference type="NCBI Taxonomy" id="206669"/>
    <lineage>
        <taxon>Eukaryota</taxon>
        <taxon>Metazoa</taxon>
        <taxon>Echinodermata</taxon>
        <taxon>Eleutherozoa</taxon>
        <taxon>Echinozoa</taxon>
        <taxon>Holothuroidea</taxon>
        <taxon>Aspidochirotacea</taxon>
        <taxon>Aspidochirotida</taxon>
        <taxon>Holothuriidae</taxon>
        <taxon>Holothuria</taxon>
    </lineage>
</organism>
<feature type="compositionally biased region" description="Low complexity" evidence="1">
    <location>
        <begin position="111"/>
        <end position="120"/>
    </location>
</feature>
<feature type="region of interest" description="Disordered" evidence="1">
    <location>
        <begin position="646"/>
        <end position="737"/>
    </location>
</feature>
<protein>
    <recommendedName>
        <fullName evidence="4">Transposase domain-containing protein</fullName>
    </recommendedName>
</protein>
<dbReference type="PANTHER" id="PTHR33053">
    <property type="entry name" value="PROTEIN, PUTATIVE-RELATED"/>
    <property type="match status" value="1"/>
</dbReference>
<feature type="region of interest" description="Disordered" evidence="1">
    <location>
        <begin position="86"/>
        <end position="132"/>
    </location>
</feature>
<evidence type="ECO:0008006" key="4">
    <source>
        <dbReference type="Google" id="ProtNLM"/>
    </source>
</evidence>
<gene>
    <name evidence="2" type="ORF">HOLleu_32067</name>
</gene>
<dbReference type="OrthoDB" id="7791141at2759"/>
<feature type="compositionally biased region" description="Pro residues" evidence="1">
    <location>
        <begin position="693"/>
        <end position="703"/>
    </location>
</feature>
<dbReference type="Proteomes" id="UP001152320">
    <property type="component" value="Chromosome 16"/>
</dbReference>
<comment type="caution">
    <text evidence="2">The sequence shown here is derived from an EMBL/GenBank/DDBJ whole genome shotgun (WGS) entry which is preliminary data.</text>
</comment>
<evidence type="ECO:0000313" key="2">
    <source>
        <dbReference type="EMBL" id="KAJ8027042.1"/>
    </source>
</evidence>
<sequence length="737" mass="82400">MAYIETPGRTKRRKVQREVNGYIDNILQQSNQNDAINEAQRPLLSISCGGAAAEVIAGTSAPLNVEALNLELNECDDAYLNGCSSDDNSDHHTNEDNSITSLSEHDDSEESCSSSSLSDNDGSDESCSPLSDHLDSNLQSELCNWATKNGTTYSSLSELLGILRKLHPELPKDPRTLLGTKVKYVTSSLSGGSYYHFGIKNGILKTLTKLDFDMCASLELQVNVDGLPLFKSSNDQFWPILGLIINCSSRKPFVVGLFYGQHKPETLDFLNAFVEEAVHLQKEGLVYNDILYDIRVVSVVCDAPARALVKNIKMFSGYHGCDRCTQPGVYLQKMTFPQTDAALRTDEDFRNMVDINHHHGPTPLSQLGVDMITCFPQDYMHLVCLGVMRKLITLWVKGPLKTRLGPRVIENISTSLTSLRPYIPCEFARKPRSLRDYLRWKATEFRQFLLYTGPVILLDYLQSTLYKNFMLLCVAVFILLCPTLSASYCEYAHELLVLFVQHFSSIYGKDMLTYNVHGLVHLSEDVQQHGSLNNISGFPFENFLKSLKRLVRKPTSPLEQCSMEGKKYAVVIFTDEDGVSLVPSSWCVDQKTCYWPPYKSPTRFQKAVVGMEEPASDWTTHAVRILTTTDSYDDGRMLCIRAEDTSDLQSDAEGSRKRRKRVNRRYISSDDDNDDDESDVSSNSGNTSFVDAPAPPPPPPPQNFTPQTSSNITASAVRPVIARDIPSTSTSTPRQFP</sequence>
<feature type="compositionally biased region" description="Acidic residues" evidence="1">
    <location>
        <begin position="669"/>
        <end position="679"/>
    </location>
</feature>
<feature type="compositionally biased region" description="Polar residues" evidence="1">
    <location>
        <begin position="704"/>
        <end position="714"/>
    </location>
</feature>